<sequence length="235" mass="26248">MPKAKNKDETETEANEEKKIVCDVCGLEFSNKQALRAHKKKHANEKKQMTEPMVTGAGNMTVTPNPIQTPQTPYVQQSFNDPPPPPPPPPPQNNLGFLAALLGEFLNSELAKNLFGGGKKDDGTQMLIQMAFQSLQSDMETVRELKKQLTLGTGKAYSEGLKEYLKIIGKAKGSKDAEKIINNAPDEIKDILKLYYKNMRLERKMRKLASLLEQTVGGEKVNKREMTNNKDEGFL</sequence>
<dbReference type="SUPFAM" id="SSF57667">
    <property type="entry name" value="beta-beta-alpha zinc fingers"/>
    <property type="match status" value="1"/>
</dbReference>
<evidence type="ECO:0000259" key="3">
    <source>
        <dbReference type="PROSITE" id="PS50157"/>
    </source>
</evidence>
<proteinExistence type="predicted"/>
<keyword evidence="1" id="KW-0863">Zinc-finger</keyword>
<keyword evidence="1" id="KW-0862">Zinc</keyword>
<dbReference type="Pfam" id="PF13912">
    <property type="entry name" value="zf-C2H2_6"/>
    <property type="match status" value="1"/>
</dbReference>
<evidence type="ECO:0000313" key="5">
    <source>
        <dbReference type="Proteomes" id="UP000272463"/>
    </source>
</evidence>
<dbReference type="PROSITE" id="PS00028">
    <property type="entry name" value="ZINC_FINGER_C2H2_1"/>
    <property type="match status" value="1"/>
</dbReference>
<reference evidence="4 5" key="1">
    <citation type="journal article" date="2018" name="Environ. Microbiol.">
        <title>New archaeal viruses discovered by metagenomic analysis of viral communities in enrichment cultures.</title>
        <authorList>
            <person name="Liu Y."/>
            <person name="Brandt D."/>
            <person name="Ishino S."/>
            <person name="Ishino Y."/>
            <person name="Koonin E.V."/>
            <person name="Kalinowski J."/>
            <person name="Krupovic M."/>
            <person name="Prangishvili D."/>
        </authorList>
    </citation>
    <scope>NUCLEOTIDE SEQUENCE [LARGE SCALE GENOMIC DNA]</scope>
</reference>
<dbReference type="InterPro" id="IPR013087">
    <property type="entry name" value="Znf_C2H2_type"/>
</dbReference>
<dbReference type="InterPro" id="IPR036236">
    <property type="entry name" value="Znf_C2H2_sf"/>
</dbReference>
<feature type="region of interest" description="Disordered" evidence="2">
    <location>
        <begin position="65"/>
        <end position="93"/>
    </location>
</feature>
<organism evidence="4 5">
    <name type="scientific">Sulfolobus polyhedral virus 2</name>
    <dbReference type="NCBI Taxonomy" id="2493125"/>
    <lineage>
        <taxon>Viruses</taxon>
        <taxon>Viruses incertae sedis</taxon>
        <taxon>Portogloboviridae</taxon>
        <taxon>Alphaportoglobovirus</taxon>
        <taxon>Alphaportoglobovirus umijigokuense</taxon>
    </lineage>
</organism>
<evidence type="ECO:0000256" key="1">
    <source>
        <dbReference type="PROSITE-ProRule" id="PRU00042"/>
    </source>
</evidence>
<protein>
    <submittedName>
        <fullName evidence="4">Zn finger protein</fullName>
    </submittedName>
</protein>
<accession>A0A3S8NFJ8</accession>
<feature type="compositionally biased region" description="Polar residues" evidence="2">
    <location>
        <begin position="65"/>
        <end position="80"/>
    </location>
</feature>
<feature type="domain" description="C2H2-type" evidence="3">
    <location>
        <begin position="20"/>
        <end position="47"/>
    </location>
</feature>
<dbReference type="PROSITE" id="PS50157">
    <property type="entry name" value="ZINC_FINGER_C2H2_2"/>
    <property type="match status" value="1"/>
</dbReference>
<gene>
    <name evidence="4" type="ORF">SPV2_gp02</name>
</gene>
<evidence type="ECO:0000256" key="2">
    <source>
        <dbReference type="SAM" id="MobiDB-lite"/>
    </source>
</evidence>
<dbReference type="Proteomes" id="UP000272463">
    <property type="component" value="Segment"/>
</dbReference>
<feature type="compositionally biased region" description="Pro residues" evidence="2">
    <location>
        <begin position="81"/>
        <end position="92"/>
    </location>
</feature>
<name>A0A3S8NFJ8_9VIRU</name>
<keyword evidence="1" id="KW-0479">Metal-binding</keyword>
<keyword evidence="5" id="KW-1185">Reference proteome</keyword>
<dbReference type="EMBL" id="MK064567">
    <property type="protein sequence ID" value="AZI76001.1"/>
    <property type="molecule type" value="Genomic_DNA"/>
</dbReference>
<dbReference type="SUPFAM" id="SSF101447">
    <property type="entry name" value="Formin homology 2 domain (FH2 domain)"/>
    <property type="match status" value="1"/>
</dbReference>
<dbReference type="Gene3D" id="3.30.160.60">
    <property type="entry name" value="Classic Zinc Finger"/>
    <property type="match status" value="1"/>
</dbReference>
<dbReference type="GO" id="GO:0008270">
    <property type="term" value="F:zinc ion binding"/>
    <property type="evidence" value="ECO:0007669"/>
    <property type="project" value="UniProtKB-KW"/>
</dbReference>
<dbReference type="SMART" id="SM00355">
    <property type="entry name" value="ZnF_C2H2"/>
    <property type="match status" value="1"/>
</dbReference>
<evidence type="ECO:0000313" key="4">
    <source>
        <dbReference type="EMBL" id="AZI76001.1"/>
    </source>
</evidence>